<evidence type="ECO:0000313" key="1">
    <source>
        <dbReference type="EMBL" id="GGG06273.1"/>
    </source>
</evidence>
<dbReference type="AlphaFoldDB" id="A0A917D238"/>
<protein>
    <submittedName>
        <fullName evidence="1">Uncharacterized protein</fullName>
    </submittedName>
</protein>
<organism evidence="1 2">
    <name type="scientific">Paenibacillus albidus</name>
    <dbReference type="NCBI Taxonomy" id="2041023"/>
    <lineage>
        <taxon>Bacteria</taxon>
        <taxon>Bacillati</taxon>
        <taxon>Bacillota</taxon>
        <taxon>Bacilli</taxon>
        <taxon>Bacillales</taxon>
        <taxon>Paenibacillaceae</taxon>
        <taxon>Paenibacillus</taxon>
    </lineage>
</organism>
<name>A0A917D238_9BACL</name>
<keyword evidence="2" id="KW-1185">Reference proteome</keyword>
<dbReference type="Proteomes" id="UP000637643">
    <property type="component" value="Unassembled WGS sequence"/>
</dbReference>
<proteinExistence type="predicted"/>
<dbReference type="EMBL" id="BMKR01000040">
    <property type="protein sequence ID" value="GGG06273.1"/>
    <property type="molecule type" value="Genomic_DNA"/>
</dbReference>
<accession>A0A917D238</accession>
<reference evidence="1" key="1">
    <citation type="journal article" date="2014" name="Int. J. Syst. Evol. Microbiol.">
        <title>Complete genome sequence of Corynebacterium casei LMG S-19264T (=DSM 44701T), isolated from a smear-ripened cheese.</title>
        <authorList>
            <consortium name="US DOE Joint Genome Institute (JGI-PGF)"/>
            <person name="Walter F."/>
            <person name="Albersmeier A."/>
            <person name="Kalinowski J."/>
            <person name="Ruckert C."/>
        </authorList>
    </citation>
    <scope>NUCLEOTIDE SEQUENCE</scope>
    <source>
        <strain evidence="1">CGMCC 1.16134</strain>
    </source>
</reference>
<dbReference type="RefSeq" id="WP_189031146.1">
    <property type="nucleotide sequence ID" value="NZ_BMKR01000040.1"/>
</dbReference>
<evidence type="ECO:0000313" key="2">
    <source>
        <dbReference type="Proteomes" id="UP000637643"/>
    </source>
</evidence>
<sequence length="131" mass="15087">MQEVGFKEAGEMLKTPVSTLRRWVLLLEEQGYAFNRDGKRRQLDWKDVGILREVKMGLQESPLEEAVRKALSEVVKDIESEPQSNRDGESIEVFDAEIGELKKNLFWHGQDQAVSTLLTAWTALKNTIRRE</sequence>
<reference evidence="1" key="2">
    <citation type="submission" date="2020-09" db="EMBL/GenBank/DDBJ databases">
        <authorList>
            <person name="Sun Q."/>
            <person name="Zhou Y."/>
        </authorList>
    </citation>
    <scope>NUCLEOTIDE SEQUENCE</scope>
    <source>
        <strain evidence="1">CGMCC 1.16134</strain>
    </source>
</reference>
<gene>
    <name evidence="1" type="ORF">GCM10010912_58610</name>
</gene>
<comment type="caution">
    <text evidence="1">The sequence shown here is derived from an EMBL/GenBank/DDBJ whole genome shotgun (WGS) entry which is preliminary data.</text>
</comment>